<sequence>MRIAAVMQYYFDAQLPRDPSWASWGGLNLQAPAFSAEVRAWEPSTQPLFPNEIDNSLAGTSLSIVPLGMRGGAITRTVADTVVDRIQVVLRWEQDLAPGDAPHIDFDLAQDRGVDAANVLVEHLRSAGRVAWMPRVRRAWRPDDGRFYLLSPWTATFLDADTEAGLPIFAGVNAQFSTGAVRSPGTGAVPVSELTASLQAGAEPPLHNVLLVDAETAVQSLALREAILAMASACEVAAHTYIATRVGGGAESYMGSLSGSFAAKYYEQAPSGLSGRSLRSDDPSAFSLIEEMYRERNKLVHTGRTTARLADLDSRERQRTVYAFLGAAGRAVDWITSL</sequence>
<gene>
    <name evidence="1" type="ORF">NON19_13705</name>
</gene>
<keyword evidence="2" id="KW-1185">Reference proteome</keyword>
<name>A0ABT1PCG8_9ACTN</name>
<dbReference type="Proteomes" id="UP001206206">
    <property type="component" value="Unassembled WGS sequence"/>
</dbReference>
<evidence type="ECO:0000313" key="2">
    <source>
        <dbReference type="Proteomes" id="UP001206206"/>
    </source>
</evidence>
<dbReference type="RefSeq" id="WP_255927807.1">
    <property type="nucleotide sequence ID" value="NZ_JANFNH010000011.1"/>
</dbReference>
<organism evidence="1 2">
    <name type="scientific">Streptantibioticus rubrisoli</name>
    <dbReference type="NCBI Taxonomy" id="1387313"/>
    <lineage>
        <taxon>Bacteria</taxon>
        <taxon>Bacillati</taxon>
        <taxon>Actinomycetota</taxon>
        <taxon>Actinomycetes</taxon>
        <taxon>Kitasatosporales</taxon>
        <taxon>Streptomycetaceae</taxon>
        <taxon>Streptantibioticus</taxon>
    </lineage>
</organism>
<proteinExistence type="predicted"/>
<protein>
    <recommendedName>
        <fullName evidence="3">Apea-like HEPN domain-containing protein</fullName>
    </recommendedName>
</protein>
<accession>A0ABT1PCG8</accession>
<dbReference type="EMBL" id="JANFNH010000011">
    <property type="protein sequence ID" value="MCQ4043056.1"/>
    <property type="molecule type" value="Genomic_DNA"/>
</dbReference>
<comment type="caution">
    <text evidence="1">The sequence shown here is derived from an EMBL/GenBank/DDBJ whole genome shotgun (WGS) entry which is preliminary data.</text>
</comment>
<evidence type="ECO:0000313" key="1">
    <source>
        <dbReference type="EMBL" id="MCQ4043056.1"/>
    </source>
</evidence>
<evidence type="ECO:0008006" key="3">
    <source>
        <dbReference type="Google" id="ProtNLM"/>
    </source>
</evidence>
<reference evidence="1 2" key="1">
    <citation type="submission" date="2022-06" db="EMBL/GenBank/DDBJ databases">
        <title>Draft genome sequence of type strain Streptomyces rubrisoli DSM 42083.</title>
        <authorList>
            <person name="Duangmal K."/>
            <person name="Klaysubun C."/>
        </authorList>
    </citation>
    <scope>NUCLEOTIDE SEQUENCE [LARGE SCALE GENOMIC DNA]</scope>
    <source>
        <strain evidence="1 2">DSM 42083</strain>
    </source>
</reference>